<dbReference type="InterPro" id="IPR008723">
    <property type="entry name" value="RNA_pol_orbivir"/>
</dbReference>
<accession>A0A1L3KNX1</accession>
<name>A0A1L3KNX1_9VIRU</name>
<proteinExistence type="predicted"/>
<organism evidence="1">
    <name type="scientific">Hubei reo-like virus 14</name>
    <dbReference type="NCBI Taxonomy" id="1923176"/>
    <lineage>
        <taxon>Viruses</taxon>
        <taxon>Riboviria</taxon>
    </lineage>
</organism>
<protein>
    <submittedName>
        <fullName evidence="1">RdRp</fullName>
    </submittedName>
</protein>
<dbReference type="EMBL" id="KX884607">
    <property type="protein sequence ID" value="APG79087.1"/>
    <property type="molecule type" value="Genomic_RNA"/>
</dbReference>
<dbReference type="Pfam" id="PF05788">
    <property type="entry name" value="Orbi_VP1"/>
    <property type="match status" value="1"/>
</dbReference>
<dbReference type="GO" id="GO:0003723">
    <property type="term" value="F:RNA binding"/>
    <property type="evidence" value="ECO:0007669"/>
    <property type="project" value="InterPro"/>
</dbReference>
<dbReference type="GO" id="GO:0006351">
    <property type="term" value="P:DNA-templated transcription"/>
    <property type="evidence" value="ECO:0007669"/>
    <property type="project" value="InterPro"/>
</dbReference>
<dbReference type="GO" id="GO:0003968">
    <property type="term" value="F:RNA-directed RNA polymerase activity"/>
    <property type="evidence" value="ECO:0007669"/>
    <property type="project" value="InterPro"/>
</dbReference>
<sequence length="1329" mass="150005">MESYLNRRVKDILMAVDFGKIGASTAFSALWEIDQYWDRCEDSIYGDAVDVVTLSKVNIVRIRNARNLDNIWMDVLKSFKISPDYALVNSMSRRSDNLNYAGIFDPFLDTFKINEKLPCHDFLIGRARNETMTYGSMPLYKWLIFFLSLCETNNVPVELKYISGIVSYVAKHHDGAPPVVVTRKDYSFLKYVSGFYNMNNVLESLLNLCNFRFGLNFTVLRFGSSTVDLLSICDELALRVCVSPKIIIKEIRNFLTLCVRRAGIFSSNPSYLMHKDSDPERGNPSSVFQIVDAPAALVSKFVTPSFLSALEEGKKVLKDLKLIKLLTLCERLLSCTLINGKEGYVSIDHFVAASGFLMGVMSIAGYGRGFKFAATPRSRPDNPEKYASMGIEVKEIINEIHEAACKKGFIPVNDDDWVSSCMAYWKSTSSGMRPVPLNVNIDGKVTSVKVSRKLAVGTSLGMDLFKRNSLSKKMDINNPGKTGVRDVPYKLTRLIYVVPLPTLHAMVAVASHMVRYVSSSDVTSTRVGRPFTCDHIASGSDDTTGVRLADNVSTLLASGTEFYISYDCDFSNFDSSCVATNFRRPLIDGLKSLGIDNVYGPDKIPYSEMVDYAFGDGYIHNTYWDVGRQPLWVLKPDTPVEEQSSMIRKYSLVSITTQKTNVTISSLHGSKFMNPETTYYITENDIEPVDMEKFFIGSRQDGRDLALLTSEASGELTTLMMNSIANLAAQNIFLKRIKETKFGRCVRAVTQKAIGDDVTILLKIDSHEFSSEDVEDFIVFTAKVFDQCGFILSVPKTHLSIFSAEFVQTYCNLGIYQPKDQIMIIPSEKPRVIDSPPEFLQSLKRLYLSKISRGFSHNFSFLSLLYQARHIQKFDMRRFKMDLMPAKEMRADTRSPCILSRPLHVSKIHESLTSVKKSGSYEFSELFLSSHWLFLPPSAGGVGLNALCLNLVNTPAFYLFNVSQMSDDERMNWSSFFQYAKSRYKIKSASSSVAAHVDKSDLKLLTYNNIFNPSVVNRILTIRKFGFKNKSINAEDIPARMLNDGLQYENFIKEYSFSQREEEHLKFLKSLSSGLPTYRCDGDEYLLSYTYEYATVSPKSVATFIGGLSPRIKLMQQSFDAQIVKSQKFRRFDRLRMIISRDPILKSRLSPELVCRALEDEHVLSESDRAKGLVVLSSMGFDISVSEAILDYRFGPESLPPGNEFGALSDDVSNLFEMIPPEDVKTFFTPKGVDFSIRHSMFVFATQVALFYLFNRGKSGDRYKPIASYLTSDRENYDKGKVKISIISELLSLRNTFRLPSVASYVSRVGAKEVNYVKLSSIIMEQISR</sequence>
<evidence type="ECO:0000313" key="1">
    <source>
        <dbReference type="EMBL" id="APG79087.1"/>
    </source>
</evidence>
<reference evidence="1" key="1">
    <citation type="journal article" date="2016" name="Nature">
        <title>Redefining the invertebrate RNA virosphere.</title>
        <authorList>
            <person name="Shi M."/>
            <person name="Lin X.D."/>
            <person name="Tian J.H."/>
            <person name="Chen L.J."/>
            <person name="Chen X."/>
            <person name="Li C.X."/>
            <person name="Qin X.C."/>
            <person name="Li J."/>
            <person name="Cao J.P."/>
            <person name="Eden J.S."/>
            <person name="Buchmann J."/>
            <person name="Wang W."/>
            <person name="Xu J."/>
            <person name="Holmes E.C."/>
            <person name="Zhang Y.Z."/>
        </authorList>
    </citation>
    <scope>NUCLEOTIDE SEQUENCE</scope>
    <source>
        <strain evidence="1">Fly110803</strain>
    </source>
</reference>